<proteinExistence type="predicted"/>
<feature type="domain" description="Gfo/Idh/MocA-like oxidoreductase N-terminal" evidence="1">
    <location>
        <begin position="10"/>
        <end position="125"/>
    </location>
</feature>
<dbReference type="InterPro" id="IPR000683">
    <property type="entry name" value="Gfo/Idh/MocA-like_OxRdtase_N"/>
</dbReference>
<evidence type="ECO:0000313" key="4">
    <source>
        <dbReference type="Proteomes" id="UP000622317"/>
    </source>
</evidence>
<dbReference type="Proteomes" id="UP000622317">
    <property type="component" value="Unassembled WGS sequence"/>
</dbReference>
<dbReference type="RefSeq" id="WP_191615102.1">
    <property type="nucleotide sequence ID" value="NZ_JACYFG010000002.1"/>
</dbReference>
<dbReference type="InterPro" id="IPR036291">
    <property type="entry name" value="NAD(P)-bd_dom_sf"/>
</dbReference>
<dbReference type="InterPro" id="IPR055170">
    <property type="entry name" value="GFO_IDH_MocA-like_dom"/>
</dbReference>
<dbReference type="Pfam" id="PF01408">
    <property type="entry name" value="GFO_IDH_MocA"/>
    <property type="match status" value="1"/>
</dbReference>
<feature type="domain" description="GFO/IDH/MocA-like oxidoreductase" evidence="2">
    <location>
        <begin position="135"/>
        <end position="264"/>
    </location>
</feature>
<reference evidence="3" key="1">
    <citation type="submission" date="2020-09" db="EMBL/GenBank/DDBJ databases">
        <title>Pelagicoccus enzymogenes sp. nov. with an EPS production, isolated from marine sediment.</title>
        <authorList>
            <person name="Feng X."/>
        </authorList>
    </citation>
    <scope>NUCLEOTIDE SEQUENCE</scope>
    <source>
        <strain evidence="3">NFK12</strain>
    </source>
</reference>
<name>A0A927IDG9_9BACT</name>
<dbReference type="PANTHER" id="PTHR43708">
    <property type="entry name" value="CONSERVED EXPRESSED OXIDOREDUCTASE (EUROFUNG)"/>
    <property type="match status" value="1"/>
</dbReference>
<dbReference type="SUPFAM" id="SSF51735">
    <property type="entry name" value="NAD(P)-binding Rossmann-fold domains"/>
    <property type="match status" value="1"/>
</dbReference>
<evidence type="ECO:0000259" key="2">
    <source>
        <dbReference type="Pfam" id="PF22725"/>
    </source>
</evidence>
<organism evidence="3 4">
    <name type="scientific">Pelagicoccus enzymogenes</name>
    <dbReference type="NCBI Taxonomy" id="2773457"/>
    <lineage>
        <taxon>Bacteria</taxon>
        <taxon>Pseudomonadati</taxon>
        <taxon>Verrucomicrobiota</taxon>
        <taxon>Opitutia</taxon>
        <taxon>Puniceicoccales</taxon>
        <taxon>Pelagicoccaceae</taxon>
        <taxon>Pelagicoccus</taxon>
    </lineage>
</organism>
<dbReference type="GO" id="GO:0000166">
    <property type="term" value="F:nucleotide binding"/>
    <property type="evidence" value="ECO:0007669"/>
    <property type="project" value="InterPro"/>
</dbReference>
<dbReference type="Gene3D" id="3.40.50.720">
    <property type="entry name" value="NAD(P)-binding Rossmann-like Domain"/>
    <property type="match status" value="1"/>
</dbReference>
<dbReference type="Gene3D" id="3.30.360.10">
    <property type="entry name" value="Dihydrodipicolinate Reductase, domain 2"/>
    <property type="match status" value="1"/>
</dbReference>
<evidence type="ECO:0000259" key="1">
    <source>
        <dbReference type="Pfam" id="PF01408"/>
    </source>
</evidence>
<dbReference type="Pfam" id="PF22725">
    <property type="entry name" value="GFO_IDH_MocA_C3"/>
    <property type="match status" value="1"/>
</dbReference>
<gene>
    <name evidence="3" type="ORF">IEN85_00500</name>
</gene>
<protein>
    <submittedName>
        <fullName evidence="3">Gfo/Idh/MocA family oxidoreductase</fullName>
    </submittedName>
</protein>
<dbReference type="SUPFAM" id="SSF55347">
    <property type="entry name" value="Glyceraldehyde-3-phosphate dehydrogenase-like, C-terminal domain"/>
    <property type="match status" value="1"/>
</dbReference>
<dbReference type="InterPro" id="IPR051317">
    <property type="entry name" value="Gfo/Idh/MocA_oxidoreduct"/>
</dbReference>
<accession>A0A927IDG9</accession>
<dbReference type="EMBL" id="JACYFG010000002">
    <property type="protein sequence ID" value="MBD5777972.1"/>
    <property type="molecule type" value="Genomic_DNA"/>
</dbReference>
<keyword evidence="4" id="KW-1185">Reference proteome</keyword>
<dbReference type="PANTHER" id="PTHR43708:SF8">
    <property type="entry name" value="OXIDOREDUCTASE"/>
    <property type="match status" value="1"/>
</dbReference>
<evidence type="ECO:0000313" key="3">
    <source>
        <dbReference type="EMBL" id="MBD5777972.1"/>
    </source>
</evidence>
<sequence>MSEKKLKGVCLGAGYFSQFQYEAWTRIPEVEIVACCNRAQEKAQKVANQYGIPKAYGWDQLEQMFDTEKPDFVDIITPPETHLEVVELAAKKGIAIICQKPLAPTLEESEKIVATAANAKVPFLVHENWRWQPWYREIKRQLEAGTIGDLYSIAVRMRMGDGWPKDAYLARQPFFRDYPRLLIYETGVHFLDTFRFLGGEISSVYARLQQRNPDIKGEDAGQVVLGFQNGGTAILDGSRYNESEAEDPRYTFGTVRIDGSRGHIELNFDGSLTLKKLGEAPVKIEYKHERINFAGDCVYNLQRHFVDTMQSGGSFESTGEDYLKSVALVEACYQSNATNQVIKL</sequence>
<comment type="caution">
    <text evidence="3">The sequence shown here is derived from an EMBL/GenBank/DDBJ whole genome shotgun (WGS) entry which is preliminary data.</text>
</comment>
<dbReference type="AlphaFoldDB" id="A0A927IDG9"/>